<dbReference type="Pfam" id="PF24883">
    <property type="entry name" value="NPHP3_N"/>
    <property type="match status" value="1"/>
</dbReference>
<evidence type="ECO:0000256" key="1">
    <source>
        <dbReference type="ARBA" id="ARBA00022737"/>
    </source>
</evidence>
<proteinExistence type="predicted"/>
<evidence type="ECO:0000313" key="3">
    <source>
        <dbReference type="EMBL" id="KAF7366494.1"/>
    </source>
</evidence>
<reference evidence="3" key="1">
    <citation type="submission" date="2020-05" db="EMBL/GenBank/DDBJ databases">
        <title>Mycena genomes resolve the evolution of fungal bioluminescence.</title>
        <authorList>
            <person name="Tsai I.J."/>
        </authorList>
    </citation>
    <scope>NUCLEOTIDE SEQUENCE</scope>
    <source>
        <strain evidence="3">160909Yilan</strain>
    </source>
</reference>
<dbReference type="SUPFAM" id="SSF52540">
    <property type="entry name" value="P-loop containing nucleoside triphosphate hydrolases"/>
    <property type="match status" value="1"/>
</dbReference>
<gene>
    <name evidence="3" type="ORF">MSAN_00906600</name>
</gene>
<dbReference type="AlphaFoldDB" id="A0A8H6YWI3"/>
<organism evidence="3 4">
    <name type="scientific">Mycena sanguinolenta</name>
    <dbReference type="NCBI Taxonomy" id="230812"/>
    <lineage>
        <taxon>Eukaryota</taxon>
        <taxon>Fungi</taxon>
        <taxon>Dikarya</taxon>
        <taxon>Basidiomycota</taxon>
        <taxon>Agaricomycotina</taxon>
        <taxon>Agaricomycetes</taxon>
        <taxon>Agaricomycetidae</taxon>
        <taxon>Agaricales</taxon>
        <taxon>Marasmiineae</taxon>
        <taxon>Mycenaceae</taxon>
        <taxon>Mycena</taxon>
    </lineage>
</organism>
<evidence type="ECO:0000313" key="4">
    <source>
        <dbReference type="Proteomes" id="UP000623467"/>
    </source>
</evidence>
<dbReference type="EMBL" id="JACAZH010000006">
    <property type="protein sequence ID" value="KAF7366494.1"/>
    <property type="molecule type" value="Genomic_DNA"/>
</dbReference>
<evidence type="ECO:0000259" key="2">
    <source>
        <dbReference type="PROSITE" id="PS50837"/>
    </source>
</evidence>
<dbReference type="InterPro" id="IPR027417">
    <property type="entry name" value="P-loop_NTPase"/>
</dbReference>
<dbReference type="PROSITE" id="PS50837">
    <property type="entry name" value="NACHT"/>
    <property type="match status" value="1"/>
</dbReference>
<dbReference type="InterPro" id="IPR056884">
    <property type="entry name" value="NPHP3-like_N"/>
</dbReference>
<protein>
    <submittedName>
        <fullName evidence="3">WD-REPEATS-REGION domain-containing protein</fullName>
    </submittedName>
</protein>
<keyword evidence="1" id="KW-0677">Repeat</keyword>
<dbReference type="Proteomes" id="UP000623467">
    <property type="component" value="Unassembled WGS sequence"/>
</dbReference>
<accession>A0A8H6YWI3</accession>
<dbReference type="PANTHER" id="PTHR10039:SF17">
    <property type="entry name" value="FUNGAL STAND N-TERMINAL GOODBYE DOMAIN-CONTAINING PROTEIN-RELATED"/>
    <property type="match status" value="1"/>
</dbReference>
<dbReference type="OrthoDB" id="3266532at2759"/>
<dbReference type="PANTHER" id="PTHR10039">
    <property type="entry name" value="AMELOGENIN"/>
    <property type="match status" value="1"/>
</dbReference>
<name>A0A8H6YWI3_9AGAR</name>
<feature type="domain" description="NACHT" evidence="2">
    <location>
        <begin position="54"/>
        <end position="201"/>
    </location>
</feature>
<sequence length="523" mass="59415">MDVTAENVFKDLKYVSARYNAAEITAQRCMDGTRVEIIQDIIEHLTCPPDPLLRLVLCSGPAGSGKSTIAKTIAAHLEDHGRFLAASFFFSRDYVERKEIKYVPSTLAHQLADYSPRFQDLLVKLLKEDCSRLIYADPKEQFQKMVVQLLAQMPPSRTPWVICLDALDECGKDHGKILLRWLSEAISDIPVHIRFFLTGRPEIHYYLQFDHLALLCKYSNLEAVEPETVRKDIRLYVTQSLIDPTWDRSIGGWQVNDQDANEITSRADGLFIFAATAVRYVHARTDLGFHPQKSVDDLLRGNTHLSSLYDLYLQIIEELIGIPVHSDALRRTERVLGAIVCLVEPQSIKSLAGLLDIDVEELCHTLTCLSAVLSIPAHDNVGVIKIIHLSFREFLTEKIGKKQPCGTEALQQYLVLNTFRVMQKELKFNICHLPTSHLRNTDIPDLEERKQEYIPSHLAYSSRFWVTHLAASPYSIKLAQIARKFVLDYFLFWLEVLSLIGAVGSAADSLSKFIKWASEVCFQ</sequence>
<keyword evidence="4" id="KW-1185">Reference proteome</keyword>
<dbReference type="InterPro" id="IPR007111">
    <property type="entry name" value="NACHT_NTPase"/>
</dbReference>
<dbReference type="Gene3D" id="3.40.50.300">
    <property type="entry name" value="P-loop containing nucleotide triphosphate hydrolases"/>
    <property type="match status" value="1"/>
</dbReference>
<comment type="caution">
    <text evidence="3">The sequence shown here is derived from an EMBL/GenBank/DDBJ whole genome shotgun (WGS) entry which is preliminary data.</text>
</comment>